<comment type="caution">
    <text evidence="1">The sequence shown here is derived from an EMBL/GenBank/DDBJ whole genome shotgun (WGS) entry which is preliminary data.</text>
</comment>
<dbReference type="RefSeq" id="WP_345203664.1">
    <property type="nucleotide sequence ID" value="NZ_BAABHX010000003.1"/>
</dbReference>
<sequence>MEKHKLVSLHLIRLHHAEFGQFIVRFFEDFSRTSLDANTDADFKRMFDALQTQIPNYNSALDQVRASEESAKIAEADKARDIDVQALKDSVKPYRNAKVQTEKDAYISIKILLDQYKGVEDTSYEEETNKLNLLVAKLQSPEYSSHVATLGIVKFVNHLSDSNIAFNDLFSHRSYQVSQKQTYDVKALRKILTDDYSQMANYIAMLANIKSDVFYKDVLAVINNGRKYFSDLLARRNGNSSPKTESNN</sequence>
<proteinExistence type="predicted"/>
<organism evidence="1 2">
    <name type="scientific">Chryseobacterium ginsengisoli</name>
    <dbReference type="NCBI Taxonomy" id="363853"/>
    <lineage>
        <taxon>Bacteria</taxon>
        <taxon>Pseudomonadati</taxon>
        <taxon>Bacteroidota</taxon>
        <taxon>Flavobacteriia</taxon>
        <taxon>Flavobacteriales</taxon>
        <taxon>Weeksellaceae</taxon>
        <taxon>Chryseobacterium group</taxon>
        <taxon>Chryseobacterium</taxon>
    </lineage>
</organism>
<evidence type="ECO:0000313" key="2">
    <source>
        <dbReference type="Proteomes" id="UP001500353"/>
    </source>
</evidence>
<dbReference type="Pfam" id="PF19775">
    <property type="entry name" value="DUF6261"/>
    <property type="match status" value="1"/>
</dbReference>
<name>A0ABP9MC36_9FLAO</name>
<keyword evidence="2" id="KW-1185">Reference proteome</keyword>
<dbReference type="EMBL" id="BAABHX010000003">
    <property type="protein sequence ID" value="GAA5092734.1"/>
    <property type="molecule type" value="Genomic_DNA"/>
</dbReference>
<dbReference type="InterPro" id="IPR046228">
    <property type="entry name" value="DUF6261"/>
</dbReference>
<reference evidence="2" key="1">
    <citation type="journal article" date="2019" name="Int. J. Syst. Evol. Microbiol.">
        <title>The Global Catalogue of Microorganisms (GCM) 10K type strain sequencing project: providing services to taxonomists for standard genome sequencing and annotation.</title>
        <authorList>
            <consortium name="The Broad Institute Genomics Platform"/>
            <consortium name="The Broad Institute Genome Sequencing Center for Infectious Disease"/>
            <person name="Wu L."/>
            <person name="Ma J."/>
        </authorList>
    </citation>
    <scope>NUCLEOTIDE SEQUENCE [LARGE SCALE GENOMIC DNA]</scope>
    <source>
        <strain evidence="2">JCM 18019</strain>
    </source>
</reference>
<evidence type="ECO:0000313" key="1">
    <source>
        <dbReference type="EMBL" id="GAA5092734.1"/>
    </source>
</evidence>
<protein>
    <submittedName>
        <fullName evidence="1">Uncharacterized protein</fullName>
    </submittedName>
</protein>
<accession>A0ABP9MC36</accession>
<dbReference type="Proteomes" id="UP001500353">
    <property type="component" value="Unassembled WGS sequence"/>
</dbReference>
<gene>
    <name evidence="1" type="ORF">GCM10023210_22090</name>
</gene>